<dbReference type="EMBL" id="GBRH01265562">
    <property type="protein sequence ID" value="JAD32333.1"/>
    <property type="molecule type" value="Transcribed_RNA"/>
</dbReference>
<evidence type="ECO:0000313" key="1">
    <source>
        <dbReference type="EMBL" id="JAD32333.1"/>
    </source>
</evidence>
<reference evidence="1" key="1">
    <citation type="submission" date="2014-09" db="EMBL/GenBank/DDBJ databases">
        <authorList>
            <person name="Magalhaes I.L.F."/>
            <person name="Oliveira U."/>
            <person name="Santos F.R."/>
            <person name="Vidigal T.H.D.A."/>
            <person name="Brescovit A.D."/>
            <person name="Santos A.J."/>
        </authorList>
    </citation>
    <scope>NUCLEOTIDE SEQUENCE</scope>
    <source>
        <tissue evidence="1">Shoot tissue taken approximately 20 cm above the soil surface</tissue>
    </source>
</reference>
<reference evidence="1" key="2">
    <citation type="journal article" date="2015" name="Data Brief">
        <title>Shoot transcriptome of the giant reed, Arundo donax.</title>
        <authorList>
            <person name="Barrero R.A."/>
            <person name="Guerrero F.D."/>
            <person name="Moolhuijzen P."/>
            <person name="Goolsby J.A."/>
            <person name="Tidwell J."/>
            <person name="Bellgard S.E."/>
            <person name="Bellgard M.I."/>
        </authorList>
    </citation>
    <scope>NUCLEOTIDE SEQUENCE</scope>
    <source>
        <tissue evidence="1">Shoot tissue taken approximately 20 cm above the soil surface</tissue>
    </source>
</reference>
<proteinExistence type="predicted"/>
<dbReference type="AlphaFoldDB" id="A0A0A8Z3R3"/>
<sequence length="29" mass="3663">MLLVPTPMFIFLWSRYYQQLSLWKLFLLD</sequence>
<organism evidence="1">
    <name type="scientific">Arundo donax</name>
    <name type="common">Giant reed</name>
    <name type="synonym">Donax arundinaceus</name>
    <dbReference type="NCBI Taxonomy" id="35708"/>
    <lineage>
        <taxon>Eukaryota</taxon>
        <taxon>Viridiplantae</taxon>
        <taxon>Streptophyta</taxon>
        <taxon>Embryophyta</taxon>
        <taxon>Tracheophyta</taxon>
        <taxon>Spermatophyta</taxon>
        <taxon>Magnoliopsida</taxon>
        <taxon>Liliopsida</taxon>
        <taxon>Poales</taxon>
        <taxon>Poaceae</taxon>
        <taxon>PACMAD clade</taxon>
        <taxon>Arundinoideae</taxon>
        <taxon>Arundineae</taxon>
        <taxon>Arundo</taxon>
    </lineage>
</organism>
<protein>
    <submittedName>
        <fullName evidence="1">Uncharacterized protein</fullName>
    </submittedName>
</protein>
<accession>A0A0A8Z3R3</accession>
<name>A0A0A8Z3R3_ARUDO</name>